<dbReference type="GO" id="GO:0030288">
    <property type="term" value="C:outer membrane-bounded periplasmic space"/>
    <property type="evidence" value="ECO:0007669"/>
    <property type="project" value="TreeGrafter"/>
</dbReference>
<dbReference type="CDD" id="cd02696">
    <property type="entry name" value="MurNAc-LAA"/>
    <property type="match status" value="1"/>
</dbReference>
<dbReference type="SUPFAM" id="SSF47090">
    <property type="entry name" value="PGBD-like"/>
    <property type="match status" value="2"/>
</dbReference>
<comment type="caution">
    <text evidence="3">The sequence shown here is derived from an EMBL/GenBank/DDBJ whole genome shotgun (WGS) entry which is preliminary data.</text>
</comment>
<reference evidence="3 4" key="1">
    <citation type="submission" date="2018-10" db="EMBL/GenBank/DDBJ databases">
        <title>Sequencing the genomes of 1000 actinobacteria strains.</title>
        <authorList>
            <person name="Klenk H.-P."/>
        </authorList>
    </citation>
    <scope>NUCLEOTIDE SEQUENCE [LARGE SCALE GENOMIC DNA]</scope>
    <source>
        <strain evidence="3 4">DSM 44267</strain>
    </source>
</reference>
<evidence type="ECO:0000256" key="1">
    <source>
        <dbReference type="ARBA" id="ARBA00022801"/>
    </source>
</evidence>
<keyword evidence="1" id="KW-0378">Hydrolase</keyword>
<dbReference type="Pfam" id="PF01520">
    <property type="entry name" value="Amidase_3"/>
    <property type="match status" value="1"/>
</dbReference>
<dbReference type="Pfam" id="PF01471">
    <property type="entry name" value="PG_binding_1"/>
    <property type="match status" value="2"/>
</dbReference>
<keyword evidence="4" id="KW-1185">Reference proteome</keyword>
<dbReference type="GO" id="GO:0009253">
    <property type="term" value="P:peptidoglycan catabolic process"/>
    <property type="evidence" value="ECO:0007669"/>
    <property type="project" value="InterPro"/>
</dbReference>
<dbReference type="Gene3D" id="3.40.630.40">
    <property type="entry name" value="Zn-dependent exopeptidases"/>
    <property type="match status" value="1"/>
</dbReference>
<dbReference type="OrthoDB" id="9810670at2"/>
<dbReference type="PANTHER" id="PTHR30404:SF0">
    <property type="entry name" value="N-ACETYLMURAMOYL-L-ALANINE AMIDASE AMIC"/>
    <property type="match status" value="1"/>
</dbReference>
<dbReference type="RefSeq" id="WP_121035439.1">
    <property type="nucleotide sequence ID" value="NZ_RBXT01000001.1"/>
</dbReference>
<evidence type="ECO:0000313" key="4">
    <source>
        <dbReference type="Proteomes" id="UP000278440"/>
    </source>
</evidence>
<dbReference type="GO" id="GO:0008745">
    <property type="term" value="F:N-acetylmuramoyl-L-alanine amidase activity"/>
    <property type="evidence" value="ECO:0007669"/>
    <property type="project" value="InterPro"/>
</dbReference>
<dbReference type="SMART" id="SM00646">
    <property type="entry name" value="Ami_3"/>
    <property type="match status" value="1"/>
</dbReference>
<dbReference type="InterPro" id="IPR036365">
    <property type="entry name" value="PGBD-like_sf"/>
</dbReference>
<dbReference type="Gene3D" id="1.10.101.10">
    <property type="entry name" value="PGBD-like superfamily/PGBD"/>
    <property type="match status" value="2"/>
</dbReference>
<organism evidence="3 4">
    <name type="scientific">Terracoccus luteus</name>
    <dbReference type="NCBI Taxonomy" id="53356"/>
    <lineage>
        <taxon>Bacteria</taxon>
        <taxon>Bacillati</taxon>
        <taxon>Actinomycetota</taxon>
        <taxon>Actinomycetes</taxon>
        <taxon>Micrococcales</taxon>
        <taxon>Intrasporangiaceae</taxon>
        <taxon>Terracoccus</taxon>
    </lineage>
</organism>
<proteinExistence type="predicted"/>
<dbReference type="InterPro" id="IPR050695">
    <property type="entry name" value="N-acetylmuramoyl_amidase_3"/>
</dbReference>
<sequence>MTPPSAIAIRRGDRGSAVAAVRERLVIVGELDADGSDDVSEDAVLEFDDRVERAVKSFQQRRGLLVDGVVGTATYAALDGARYALGDRVLRHQPGHFLEGDDVATLQGRLVELGFRPGKVDGIHGPLTDEAVRAFQADVGLVGDGTVGPETMRAFQALRRSVRGGSANALREREHIRRSGHSLSGRTIVIDPGHGGDDRGAEGLKGLVEADLSLELARRIEGRLSAHGVNVVFTRTNATTAGTDDDRADFANGVEADLVLSLHSDHSPSGSAHGVATYFYGHDARGATGANGSGGSGAHGARSLIGERFADVLLREVVARTGLTDCRTHARTWTLLRRTRMPAVQLDVGYLDHEGDAGLLSRPETLDRVAEATVVALQRLYLGENDTAQTGVLHLGDLRRHLEALRSGSTGAEVGATG</sequence>
<dbReference type="EMBL" id="RBXT01000001">
    <property type="protein sequence ID" value="RKT79656.1"/>
    <property type="molecule type" value="Genomic_DNA"/>
</dbReference>
<feature type="domain" description="MurNAc-LAA" evidence="2">
    <location>
        <begin position="248"/>
        <end position="378"/>
    </location>
</feature>
<dbReference type="SUPFAM" id="SSF53187">
    <property type="entry name" value="Zn-dependent exopeptidases"/>
    <property type="match status" value="1"/>
</dbReference>
<protein>
    <submittedName>
        <fullName evidence="3">N-acetylmuramoyl-L-alanine amidase</fullName>
    </submittedName>
</protein>
<dbReference type="PANTHER" id="PTHR30404">
    <property type="entry name" value="N-ACETYLMURAMOYL-L-ALANINE AMIDASE"/>
    <property type="match status" value="1"/>
</dbReference>
<dbReference type="Proteomes" id="UP000278440">
    <property type="component" value="Unassembled WGS sequence"/>
</dbReference>
<evidence type="ECO:0000313" key="3">
    <source>
        <dbReference type="EMBL" id="RKT79656.1"/>
    </source>
</evidence>
<dbReference type="InterPro" id="IPR002508">
    <property type="entry name" value="MurNAc-LAA_cat"/>
</dbReference>
<dbReference type="InterPro" id="IPR036366">
    <property type="entry name" value="PGBDSf"/>
</dbReference>
<dbReference type="InterPro" id="IPR002477">
    <property type="entry name" value="Peptidoglycan-bd-like"/>
</dbReference>
<accession>A0A495Y378</accession>
<gene>
    <name evidence="3" type="ORF">DFJ68_3130</name>
</gene>
<evidence type="ECO:0000259" key="2">
    <source>
        <dbReference type="SMART" id="SM00646"/>
    </source>
</evidence>
<dbReference type="AlphaFoldDB" id="A0A495Y378"/>
<name>A0A495Y378_9MICO</name>